<name>A0A0F9AH92_9ZZZZ</name>
<accession>A0A0F9AH92</accession>
<evidence type="ECO:0000313" key="1">
    <source>
        <dbReference type="EMBL" id="KKK71526.1"/>
    </source>
</evidence>
<gene>
    <name evidence="1" type="ORF">LCGC14_2913030</name>
</gene>
<dbReference type="AlphaFoldDB" id="A0A0F9AH92"/>
<dbReference type="EMBL" id="LAZR01057694">
    <property type="protein sequence ID" value="KKK71526.1"/>
    <property type="molecule type" value="Genomic_DNA"/>
</dbReference>
<sequence length="153" mass="17840">MPSELDNQGDVEEKQKRISVKLDEFDRKVVSKMAANRNTSLSNTIRNMAHQWIEDNPDVLKRNYGIDVEEISERLALETATIQLDKTIKPYEKAIIKELPQFFEMVEDVSLEDIADRFDVNVKAIKNIIFTHGQEIKQVGLTLKYKENRIYKK</sequence>
<comment type="caution">
    <text evidence="1">The sequence shown here is derived from an EMBL/GenBank/DDBJ whole genome shotgun (WGS) entry which is preliminary data.</text>
</comment>
<protein>
    <submittedName>
        <fullName evidence="1">Uncharacterized protein</fullName>
    </submittedName>
</protein>
<reference evidence="1" key="1">
    <citation type="journal article" date="2015" name="Nature">
        <title>Complex archaea that bridge the gap between prokaryotes and eukaryotes.</title>
        <authorList>
            <person name="Spang A."/>
            <person name="Saw J.H."/>
            <person name="Jorgensen S.L."/>
            <person name="Zaremba-Niedzwiedzka K."/>
            <person name="Martijn J."/>
            <person name="Lind A.E."/>
            <person name="van Eijk R."/>
            <person name="Schleper C."/>
            <person name="Guy L."/>
            <person name="Ettema T.J."/>
        </authorList>
    </citation>
    <scope>NUCLEOTIDE SEQUENCE</scope>
</reference>
<proteinExistence type="predicted"/>
<organism evidence="1">
    <name type="scientific">marine sediment metagenome</name>
    <dbReference type="NCBI Taxonomy" id="412755"/>
    <lineage>
        <taxon>unclassified sequences</taxon>
        <taxon>metagenomes</taxon>
        <taxon>ecological metagenomes</taxon>
    </lineage>
</organism>